<reference evidence="2 3" key="1">
    <citation type="submission" date="2015-06" db="EMBL/GenBank/DDBJ databases">
        <authorList>
            <person name="Hoefler B.C."/>
            <person name="Straight P.D."/>
        </authorList>
    </citation>
    <scope>NUCLEOTIDE SEQUENCE [LARGE SCALE GENOMIC DNA]</scope>
    <source>
        <strain evidence="2 3">NRRL 3427</strain>
    </source>
</reference>
<keyword evidence="1" id="KW-0560">Oxidoreductase</keyword>
<protein>
    <submittedName>
        <fullName evidence="2">Pyrroloquinoline quinone biosynthesis protein PqqC</fullName>
    </submittedName>
</protein>
<dbReference type="Proteomes" id="UP000037023">
    <property type="component" value="Unassembled WGS sequence"/>
</dbReference>
<evidence type="ECO:0000256" key="1">
    <source>
        <dbReference type="ARBA" id="ARBA00023002"/>
    </source>
</evidence>
<proteinExistence type="predicted"/>
<dbReference type="SUPFAM" id="SSF48613">
    <property type="entry name" value="Heme oxygenase-like"/>
    <property type="match status" value="1"/>
</dbReference>
<dbReference type="PATRIC" id="fig|1938.6.peg.3409"/>
<dbReference type="GO" id="GO:0016491">
    <property type="term" value="F:oxidoreductase activity"/>
    <property type="evidence" value="ECO:0007669"/>
    <property type="project" value="UniProtKB-KW"/>
</dbReference>
<dbReference type="SMART" id="SM01236">
    <property type="entry name" value="Haem_oxygenase_2"/>
    <property type="match status" value="1"/>
</dbReference>
<dbReference type="EMBL" id="LGUP01000131">
    <property type="protein sequence ID" value="KOG26948.1"/>
    <property type="molecule type" value="Genomic_DNA"/>
</dbReference>
<sequence length="256" mass="28818">MTDFVDGLDRMIRERRKMTSPLYQTILTGKATERLLAEFVRHRWPIKSMWTRNILGIASRIEDYRLRSLLVENVYEEETGALSNSKRHLETFADFGVSVGVARESLSTEDPRPETRAVIEHNVSVCNSGRHFTEGVASVLLLMEGQPPIVSDGGNSMLSVMRDVYALPASGLEFFVHHASADHDADAVSELEDEHADAARELLRRYCTTPELQEGARTALARALELRHRHFDMILAAGYDPSEPVFRYQGSDDDNA</sequence>
<evidence type="ECO:0000313" key="3">
    <source>
        <dbReference type="Proteomes" id="UP000037023"/>
    </source>
</evidence>
<dbReference type="RefSeq" id="WP_033205185.1">
    <property type="nucleotide sequence ID" value="NZ_LGUP01000131.1"/>
</dbReference>
<evidence type="ECO:0000313" key="2">
    <source>
        <dbReference type="EMBL" id="KOG26948.1"/>
    </source>
</evidence>
<gene>
    <name evidence="2" type="ORF">ADK34_15760</name>
</gene>
<dbReference type="Gene3D" id="1.20.910.10">
    <property type="entry name" value="Heme oxygenase-like"/>
    <property type="match status" value="1"/>
</dbReference>
<organism evidence="2 3">
    <name type="scientific">Streptomyces viridochromogenes</name>
    <dbReference type="NCBI Taxonomy" id="1938"/>
    <lineage>
        <taxon>Bacteria</taxon>
        <taxon>Bacillati</taxon>
        <taxon>Actinomycetota</taxon>
        <taxon>Actinomycetes</taxon>
        <taxon>Kitasatosporales</taxon>
        <taxon>Streptomycetaceae</taxon>
        <taxon>Streptomyces</taxon>
    </lineage>
</organism>
<dbReference type="OrthoDB" id="9781226at2"/>
<dbReference type="AlphaFoldDB" id="A0A0L8KLU3"/>
<dbReference type="InterPro" id="IPR016084">
    <property type="entry name" value="Haem_Oase-like_multi-hlx"/>
</dbReference>
<dbReference type="PANTHER" id="PTHR40279">
    <property type="entry name" value="PQQC-LIKE PROTEIN"/>
    <property type="match status" value="1"/>
</dbReference>
<dbReference type="InterPro" id="IPR039068">
    <property type="entry name" value="PqqC-like"/>
</dbReference>
<accession>A0A0L8KLU3</accession>
<dbReference type="Pfam" id="PF14518">
    <property type="entry name" value="Haem_oxygenas_2"/>
    <property type="match status" value="1"/>
</dbReference>
<name>A0A0L8KLU3_STRVR</name>
<dbReference type="PANTHER" id="PTHR40279:SF3">
    <property type="entry name" value="4-AMINOBENZOATE SYNTHASE"/>
    <property type="match status" value="1"/>
</dbReference>
<comment type="caution">
    <text evidence="2">The sequence shown here is derived from an EMBL/GenBank/DDBJ whole genome shotgun (WGS) entry which is preliminary data.</text>
</comment>